<organism evidence="3">
    <name type="scientific">Ignisphaera aggregans</name>
    <dbReference type="NCBI Taxonomy" id="334771"/>
    <lineage>
        <taxon>Archaea</taxon>
        <taxon>Thermoproteota</taxon>
        <taxon>Thermoprotei</taxon>
        <taxon>Desulfurococcales</taxon>
        <taxon>Desulfurococcaceae</taxon>
        <taxon>Ignisphaera</taxon>
    </lineage>
</organism>
<dbReference type="GO" id="GO:0006367">
    <property type="term" value="P:transcription initiation at RNA polymerase II promoter"/>
    <property type="evidence" value="ECO:0007669"/>
    <property type="project" value="InterPro"/>
</dbReference>
<gene>
    <name evidence="1" type="primary">tfe</name>
    <name evidence="3" type="ORF">ENV14_08865</name>
</gene>
<accession>A0A7C4BEE7</accession>
<dbReference type="InterPro" id="IPR002853">
    <property type="entry name" value="TFIIE_asu"/>
</dbReference>
<comment type="domain">
    <text evidence="1">The winged helix domain is involved in binding to DNA in the preinitiation complex.</text>
</comment>
<comment type="similarity">
    <text evidence="1">Belongs to the TFE family.</text>
</comment>
<dbReference type="PIRSF" id="PIRSF006373">
    <property type="entry name" value="TF_E_archaea"/>
    <property type="match status" value="1"/>
</dbReference>
<dbReference type="Pfam" id="PF02002">
    <property type="entry name" value="TFIIE_alpha"/>
    <property type="match status" value="1"/>
</dbReference>
<protein>
    <recommendedName>
        <fullName evidence="1">Transcription factor E</fullName>
        <shortName evidence="1">TFE</shortName>
    </recommendedName>
    <alternativeName>
        <fullName evidence="1">TFIIE subunit alpha homolog</fullName>
    </alternativeName>
    <alternativeName>
        <fullName evidence="1">Transcription initiation factor TFIIE</fullName>
    </alternativeName>
</protein>
<feature type="domain" description="Transcription initiation factor IIE subunit alpha N-terminal" evidence="2">
    <location>
        <begin position="17"/>
        <end position="156"/>
    </location>
</feature>
<dbReference type="InterPro" id="IPR016481">
    <property type="entry name" value="TF_E_archaea"/>
</dbReference>
<comment type="subunit">
    <text evidence="1">Monomer. Interaction with RNA polymerase subunits RpoF and RpoE is necessary for Tfe stimulatory transcription activity. Able to interact with Tbp and RNA polymerase in the absence of DNA promoter. Interacts both with the preinitiation and elongation complexes.</text>
</comment>
<keyword evidence="1" id="KW-0804">Transcription</keyword>
<dbReference type="AlphaFoldDB" id="A0A7C4BEE7"/>
<evidence type="ECO:0000256" key="1">
    <source>
        <dbReference type="HAMAP-Rule" id="MF_01909"/>
    </source>
</evidence>
<dbReference type="InterPro" id="IPR039997">
    <property type="entry name" value="TFE"/>
</dbReference>
<sequence>MLVETDMMKVIEKLYGSDGRKIVELLLKSSDGKSIDEISQETGIRVNDVRRLLYEMSQEGFVAYLRSQKGDSFWYNYRWYTNIAMLKNALSKRIDNVVKVLEERLEYETSTPFYICPNDLTVYTFEEAFENNFQCIHCQADLTEFDNKQIINHLKSLLEKLKKFNSSTL</sequence>
<dbReference type="InterPro" id="IPR036388">
    <property type="entry name" value="WH-like_DNA-bd_sf"/>
</dbReference>
<dbReference type="InterPro" id="IPR024550">
    <property type="entry name" value="TFIIEa/SarR/Rpc3_HTH_dom"/>
</dbReference>
<dbReference type="GO" id="GO:0003677">
    <property type="term" value="F:DNA binding"/>
    <property type="evidence" value="ECO:0007669"/>
    <property type="project" value="UniProtKB-KW"/>
</dbReference>
<comment type="caution">
    <text evidence="3">The sequence shown here is derived from an EMBL/GenBank/DDBJ whole genome shotgun (WGS) entry which is preliminary data.</text>
</comment>
<evidence type="ECO:0000313" key="3">
    <source>
        <dbReference type="EMBL" id="HGI88476.1"/>
    </source>
</evidence>
<dbReference type="PANTHER" id="PTHR13097:SF7">
    <property type="entry name" value="GENERAL TRANSCRIPTION FACTOR IIE SUBUNIT 1"/>
    <property type="match status" value="1"/>
</dbReference>
<dbReference type="SUPFAM" id="SSF46785">
    <property type="entry name" value="Winged helix' DNA-binding domain"/>
    <property type="match status" value="1"/>
</dbReference>
<reference evidence="3" key="1">
    <citation type="journal article" date="2020" name="mSystems">
        <title>Genome- and Community-Level Interaction Insights into Carbon Utilization and Element Cycling Functions of Hydrothermarchaeota in Hydrothermal Sediment.</title>
        <authorList>
            <person name="Zhou Z."/>
            <person name="Liu Y."/>
            <person name="Xu W."/>
            <person name="Pan J."/>
            <person name="Luo Z.H."/>
            <person name="Li M."/>
        </authorList>
    </citation>
    <scope>NUCLEOTIDE SEQUENCE [LARGE SCALE GENOMIC DNA]</scope>
    <source>
        <strain evidence="3">SpSt-732</strain>
    </source>
</reference>
<dbReference type="HAMAP" id="MF_01909">
    <property type="entry name" value="TFE_arch"/>
    <property type="match status" value="1"/>
</dbReference>
<dbReference type="EMBL" id="DTFF01000080">
    <property type="protein sequence ID" value="HGI88476.1"/>
    <property type="molecule type" value="Genomic_DNA"/>
</dbReference>
<dbReference type="Gene3D" id="1.10.10.10">
    <property type="entry name" value="Winged helix-like DNA-binding domain superfamily/Winged helix DNA-binding domain"/>
    <property type="match status" value="1"/>
</dbReference>
<dbReference type="GO" id="GO:0006355">
    <property type="term" value="P:regulation of DNA-templated transcription"/>
    <property type="evidence" value="ECO:0007669"/>
    <property type="project" value="InterPro"/>
</dbReference>
<name>A0A7C4BEE7_9CREN</name>
<dbReference type="SMART" id="SM00531">
    <property type="entry name" value="TFIIE"/>
    <property type="match status" value="1"/>
</dbReference>
<comment type="function">
    <text evidence="1">Transcription factor that plays a role in the activation of archaeal genes transcribed by RNA polymerase. Facilitates transcription initiation by enhancing TATA-box recognition by TATA-box-binding protein (Tbp), and transcription factor B (Tfb) and RNA polymerase recruitment. Not absolutely required for transcription in vitro, but particularly important in cases where Tbp or Tfb function is not optimal. It dynamically alters the nucleic acid-binding properties of RNA polymerases by stabilizing the initiation complex and destabilizing elongation complexes. Seems to translocate with the RNA polymerase following initiation and acts by binding to the non template strand of the transcription bubble in elongation complexes.</text>
</comment>
<evidence type="ECO:0000259" key="2">
    <source>
        <dbReference type="SMART" id="SM00531"/>
    </source>
</evidence>
<dbReference type="InterPro" id="IPR036390">
    <property type="entry name" value="WH_DNA-bd_sf"/>
</dbReference>
<keyword evidence="1" id="KW-0805">Transcription regulation</keyword>
<proteinExistence type="inferred from homology"/>
<keyword evidence="1" id="KW-0238">DNA-binding</keyword>
<dbReference type="PANTHER" id="PTHR13097">
    <property type="entry name" value="TRANSCRIPTION INITIATION FACTOR IIE, ALPHA SUBUNIT"/>
    <property type="match status" value="1"/>
</dbReference>